<protein>
    <submittedName>
        <fullName evidence="6">Lysophospholipase L1-like esterase</fullName>
    </submittedName>
</protein>
<evidence type="ECO:0000313" key="7">
    <source>
        <dbReference type="Proteomes" id="UP000273643"/>
    </source>
</evidence>
<dbReference type="InterPro" id="IPR031924">
    <property type="entry name" value="GH115"/>
</dbReference>
<dbReference type="Gene3D" id="3.20.20.520">
    <property type="entry name" value="Glycosyl hydrolase family 115"/>
    <property type="match status" value="1"/>
</dbReference>
<dbReference type="GO" id="GO:0005975">
    <property type="term" value="P:carbohydrate metabolic process"/>
    <property type="evidence" value="ECO:0007669"/>
    <property type="project" value="UniProtKB-ARBA"/>
</dbReference>
<evidence type="ECO:0000313" key="6">
    <source>
        <dbReference type="EMBL" id="ROQ19684.1"/>
    </source>
</evidence>
<sequence>MDDRKMTTRSTGTTKGLRLILLSLLFPLIVQAAEIRPLPPEGAETLQSTAFPLVVDDHAAPLVVASDAPEVIRIAVQDFADDVERVTGHRPAIRHRPPGGGAPYVRVGIHPALENRWEAFRLSSSAQVLAVEGADPRGVAYGVYELSRRIGVSPWYWWADVPVQPLDELYLSAAREPIDEPAVRYRGIFINDECWGLGAWARKTFDPDTGTLGPKIYERVFELLLRLRANALWPGMHPCTTPFHQVEGNSELADDYAIVVGSSHAEPMLRNNVGEWDQPKNHYNFLTHRDTVMNYWEERVKERRSGESLWTLGMRGIHDSGIMGPESQEERLDVLETLFDAQRGLLAKHLGDGDPTKAAQIFVPYKEVLKDYNAGLDVPDDVIIVWPDDNFGYVRRYATPEERARPGGLGVYYHQSYLGSPLSWLWFDSQSVSLVWSEMTRAYEQGAESFWVTNVGDLKAHELSAEFFLDLAWNADRTSPEAPMQFLQDMAARDFGPEYAHAIAGIWKRHQHLAFARKPEHLQWHLSLEPYQPTELTDAEIYHRLKAYQDLVAETARVANDLPGTARDAFYQLVEYPVRAAAAANERYFLMELARRQNVRGAEIAETTFAKAEEAAQRIEALTQRYNDAMANGKWRHILTAGGVSPDDWPRFQPEPIPPLGSQKDAVWESLSESDDNRFEANDVPSGAQAGDFFESQGVVSINAGHFTGREDQADGGWRSVEGLGRTGSAVTLLPSTLNIESGSAPRLSYRFHVATGGKATVHVRLLPTHPIDPGNDLRLALAVDDGEPLPLAVTEGFDTYSEEWKMRVLSNATEATLELPEALEPGWHTLHLVAVDAGVVVDKIVIDFGGLQPSYDGPPETRVTKPAASSYKFDFGSGAVAEDYVGIGPDTRYSPERGYGFASAKTSECTVTEPADEALRGDSCVSDEAFMFAVDVPEGNYEVTLLLGSPDSAAQTTVKAEARRLMLRSVSTNAGEQARATFTVNRRSPTLGDDRRVALNSREQGPPIIAHWDEHLTIEFLGRPAAVSAMTIEPAPEATTVFVAGDSTVTDQRNEPWAGWGQMLPAFFKPGIAIANHAESGRALFSFEAENRLEKIFRTMERGDYLLIQFGHNDQKDQSEGAGPFTTYADDLREYIQAVRAKGGIPVLVTPMERRRWSEGKPAETLTDFAIAVRQVGEEQGVPVIDLHEMSLALYAALGESGSRKAFVHYPANTFPGQEQALKDDTHHNPYGAYQLARAVVEEIRKKVPGLADHLRDDVLSFDPAEPDSSSAVSIPASPVFQFEKPEGN</sequence>
<dbReference type="Gene3D" id="3.30.379.10">
    <property type="entry name" value="Chitobiase/beta-hexosaminidase domain 2-like"/>
    <property type="match status" value="1"/>
</dbReference>
<dbReference type="CDD" id="cd01821">
    <property type="entry name" value="Rhamnogalacturan_acetylesterase_like"/>
    <property type="match status" value="1"/>
</dbReference>
<accession>A0A3N1NIP5</accession>
<evidence type="ECO:0000256" key="1">
    <source>
        <dbReference type="ARBA" id="ARBA00022801"/>
    </source>
</evidence>
<dbReference type="Gene3D" id="2.60.120.1620">
    <property type="match status" value="1"/>
</dbReference>
<dbReference type="InterPro" id="IPR036514">
    <property type="entry name" value="SGNH_hydro_sf"/>
</dbReference>
<keyword evidence="1" id="KW-0378">Hydrolase</keyword>
<dbReference type="PANTHER" id="PTHR37842">
    <property type="match status" value="1"/>
</dbReference>
<dbReference type="SUPFAM" id="SSF49785">
    <property type="entry name" value="Galactose-binding domain-like"/>
    <property type="match status" value="1"/>
</dbReference>
<dbReference type="SUPFAM" id="SSF52266">
    <property type="entry name" value="SGNH hydrolase"/>
    <property type="match status" value="1"/>
</dbReference>
<reference evidence="6 7" key="1">
    <citation type="submission" date="2018-11" db="EMBL/GenBank/DDBJ databases">
        <title>Genomic Encyclopedia of Type Strains, Phase IV (KMG-IV): sequencing the most valuable type-strain genomes for metagenomic binning, comparative biology and taxonomic classification.</title>
        <authorList>
            <person name="Goeker M."/>
        </authorList>
    </citation>
    <scope>NUCLEOTIDE SEQUENCE [LARGE SCALE GENOMIC DNA]</scope>
    <source>
        <strain evidence="6 7">DSM 16974</strain>
    </source>
</reference>
<dbReference type="Pfam" id="PF13472">
    <property type="entry name" value="Lipase_GDSL_2"/>
    <property type="match status" value="1"/>
</dbReference>
<feature type="domain" description="SGNH hydrolase-type esterase" evidence="3">
    <location>
        <begin position="1045"/>
        <end position="1191"/>
    </location>
</feature>
<feature type="domain" description="Beta-agarase/YXIM esterase-like galactose-binding" evidence="5">
    <location>
        <begin position="872"/>
        <end position="967"/>
    </location>
</feature>
<dbReference type="InterPro" id="IPR042301">
    <property type="entry name" value="GH115_sf"/>
</dbReference>
<feature type="domain" description="Gylcosyl hydrolase 115 C-terminal" evidence="4">
    <location>
        <begin position="693"/>
        <end position="861"/>
    </location>
</feature>
<dbReference type="Proteomes" id="UP000273643">
    <property type="component" value="Unassembled WGS sequence"/>
</dbReference>
<dbReference type="PANTHER" id="PTHR37842:SF2">
    <property type="entry name" value="GYLCOSYL HYDROLASE 115 C-TERMINAL DOMAIN-CONTAINING PROTEIN"/>
    <property type="match status" value="1"/>
</dbReference>
<dbReference type="Gene3D" id="1.20.58.2150">
    <property type="match status" value="1"/>
</dbReference>
<dbReference type="OrthoDB" id="8727830at2"/>
<evidence type="ECO:0000259" key="3">
    <source>
        <dbReference type="Pfam" id="PF13472"/>
    </source>
</evidence>
<dbReference type="Gene3D" id="2.60.120.430">
    <property type="entry name" value="Galactose-binding lectin"/>
    <property type="match status" value="1"/>
</dbReference>
<dbReference type="Pfam" id="PF21254">
    <property type="entry name" value="AGA-YXIM_GBD"/>
    <property type="match status" value="1"/>
</dbReference>
<dbReference type="Pfam" id="PF17829">
    <property type="entry name" value="GH115_C"/>
    <property type="match status" value="1"/>
</dbReference>
<keyword evidence="2" id="KW-0175">Coiled coil</keyword>
<evidence type="ECO:0000256" key="2">
    <source>
        <dbReference type="SAM" id="Coils"/>
    </source>
</evidence>
<gene>
    <name evidence="6" type="ORF">EDC38_0269</name>
</gene>
<comment type="caution">
    <text evidence="6">The sequence shown here is derived from an EMBL/GenBank/DDBJ whole genome shotgun (WGS) entry which is preliminary data.</text>
</comment>
<dbReference type="GO" id="GO:0016788">
    <property type="term" value="F:hydrolase activity, acting on ester bonds"/>
    <property type="evidence" value="ECO:0007669"/>
    <property type="project" value="UniProtKB-ARBA"/>
</dbReference>
<evidence type="ECO:0000259" key="5">
    <source>
        <dbReference type="Pfam" id="PF21254"/>
    </source>
</evidence>
<dbReference type="InterPro" id="IPR029018">
    <property type="entry name" value="Hex-like_dom2"/>
</dbReference>
<evidence type="ECO:0000259" key="4">
    <source>
        <dbReference type="Pfam" id="PF17829"/>
    </source>
</evidence>
<organism evidence="6 7">
    <name type="scientific">Marinimicrobium koreense</name>
    <dbReference type="NCBI Taxonomy" id="306545"/>
    <lineage>
        <taxon>Bacteria</taxon>
        <taxon>Pseudomonadati</taxon>
        <taxon>Pseudomonadota</taxon>
        <taxon>Gammaproteobacteria</taxon>
        <taxon>Cellvibrionales</taxon>
        <taxon>Cellvibrionaceae</taxon>
        <taxon>Marinimicrobium</taxon>
    </lineage>
</organism>
<dbReference type="Pfam" id="PF15979">
    <property type="entry name" value="Glyco_hydro_115"/>
    <property type="match status" value="1"/>
</dbReference>
<dbReference type="SUPFAM" id="SSF55545">
    <property type="entry name" value="beta-N-acetylhexosaminidase-like domain"/>
    <property type="match status" value="1"/>
</dbReference>
<keyword evidence="7" id="KW-1185">Reference proteome</keyword>
<name>A0A3N1NIP5_9GAMM</name>
<dbReference type="InterPro" id="IPR041437">
    <property type="entry name" value="GH115_C"/>
</dbReference>
<feature type="coiled-coil region" evidence="2">
    <location>
        <begin position="602"/>
        <end position="632"/>
    </location>
</feature>
<proteinExistence type="predicted"/>
<dbReference type="InterPro" id="IPR008979">
    <property type="entry name" value="Galactose-bd-like_sf"/>
</dbReference>
<dbReference type="Gene3D" id="3.40.50.1110">
    <property type="entry name" value="SGNH hydrolase"/>
    <property type="match status" value="1"/>
</dbReference>
<dbReference type="InterPro" id="IPR049033">
    <property type="entry name" value="AGA-YXIM_GBD"/>
</dbReference>
<dbReference type="InterPro" id="IPR037459">
    <property type="entry name" value="RhgT-like"/>
</dbReference>
<dbReference type="InterPro" id="IPR013830">
    <property type="entry name" value="SGNH_hydro"/>
</dbReference>
<dbReference type="EMBL" id="RJUK01000001">
    <property type="protein sequence ID" value="ROQ19684.1"/>
    <property type="molecule type" value="Genomic_DNA"/>
</dbReference>